<dbReference type="GO" id="GO:0009055">
    <property type="term" value="F:electron transfer activity"/>
    <property type="evidence" value="ECO:0007669"/>
    <property type="project" value="InterPro"/>
</dbReference>
<proteinExistence type="inferred from homology"/>
<dbReference type="EMBL" id="JAKOGI010000449">
    <property type="protein sequence ID" value="KAJ8434810.1"/>
    <property type="molecule type" value="Genomic_DNA"/>
</dbReference>
<evidence type="ECO:0000256" key="2">
    <source>
        <dbReference type="ARBA" id="ARBA00022475"/>
    </source>
</evidence>
<dbReference type="SUPFAM" id="SSF49503">
    <property type="entry name" value="Cupredoxins"/>
    <property type="match status" value="1"/>
</dbReference>
<evidence type="ECO:0000313" key="13">
    <source>
        <dbReference type="Proteomes" id="UP001153076"/>
    </source>
</evidence>
<comment type="subcellular location">
    <subcellularLocation>
        <location evidence="1">Cell membrane</location>
        <topology evidence="1">Lipid-anchor</topology>
        <topology evidence="1">GPI-anchor</topology>
    </subcellularLocation>
</comment>
<comment type="similarity">
    <text evidence="9">Belongs to the early nodulin-like (ENODL) family.</text>
</comment>
<keyword evidence="7" id="KW-0325">Glycoprotein</keyword>
<dbReference type="GO" id="GO:0005886">
    <property type="term" value="C:plasma membrane"/>
    <property type="evidence" value="ECO:0007669"/>
    <property type="project" value="UniProtKB-SubCell"/>
</dbReference>
<dbReference type="Proteomes" id="UP001153076">
    <property type="component" value="Unassembled WGS sequence"/>
</dbReference>
<evidence type="ECO:0000256" key="7">
    <source>
        <dbReference type="ARBA" id="ARBA00023180"/>
    </source>
</evidence>
<dbReference type="InterPro" id="IPR041846">
    <property type="entry name" value="ENL_dom"/>
</dbReference>
<dbReference type="InterPro" id="IPR003245">
    <property type="entry name" value="Phytocyanin_dom"/>
</dbReference>
<feature type="signal peptide" evidence="10">
    <location>
        <begin position="1"/>
        <end position="25"/>
    </location>
</feature>
<dbReference type="OrthoDB" id="1937044at2759"/>
<accession>A0A9Q1K111</accession>
<dbReference type="CDD" id="cd11019">
    <property type="entry name" value="OsENODL1_like"/>
    <property type="match status" value="1"/>
</dbReference>
<protein>
    <recommendedName>
        <fullName evidence="11">Phytocyanin domain-containing protein</fullName>
    </recommendedName>
</protein>
<evidence type="ECO:0000256" key="4">
    <source>
        <dbReference type="ARBA" id="ARBA00022729"/>
    </source>
</evidence>
<evidence type="ECO:0000256" key="1">
    <source>
        <dbReference type="ARBA" id="ARBA00004609"/>
    </source>
</evidence>
<dbReference type="AlphaFoldDB" id="A0A9Q1K111"/>
<gene>
    <name evidence="12" type="ORF">Cgig2_033532</name>
</gene>
<dbReference type="Pfam" id="PF02298">
    <property type="entry name" value="Cu_bind_like"/>
    <property type="match status" value="1"/>
</dbReference>
<dbReference type="Gene3D" id="2.60.40.420">
    <property type="entry name" value="Cupredoxins - blue copper proteins"/>
    <property type="match status" value="1"/>
</dbReference>
<reference evidence="12" key="1">
    <citation type="submission" date="2022-04" db="EMBL/GenBank/DDBJ databases">
        <title>Carnegiea gigantea Genome sequencing and assembly v2.</title>
        <authorList>
            <person name="Copetti D."/>
            <person name="Sanderson M.J."/>
            <person name="Burquez A."/>
            <person name="Wojciechowski M.F."/>
        </authorList>
    </citation>
    <scope>NUCLEOTIDE SEQUENCE</scope>
    <source>
        <strain evidence="12">SGP5-SGP5p</strain>
        <tissue evidence="12">Aerial part</tissue>
    </source>
</reference>
<organism evidence="12 13">
    <name type="scientific">Carnegiea gigantea</name>
    <dbReference type="NCBI Taxonomy" id="171969"/>
    <lineage>
        <taxon>Eukaryota</taxon>
        <taxon>Viridiplantae</taxon>
        <taxon>Streptophyta</taxon>
        <taxon>Embryophyta</taxon>
        <taxon>Tracheophyta</taxon>
        <taxon>Spermatophyta</taxon>
        <taxon>Magnoliopsida</taxon>
        <taxon>eudicotyledons</taxon>
        <taxon>Gunneridae</taxon>
        <taxon>Pentapetalae</taxon>
        <taxon>Caryophyllales</taxon>
        <taxon>Cactineae</taxon>
        <taxon>Cactaceae</taxon>
        <taxon>Cactoideae</taxon>
        <taxon>Echinocereeae</taxon>
        <taxon>Carnegiea</taxon>
    </lineage>
</organism>
<dbReference type="PANTHER" id="PTHR33021:SF197">
    <property type="entry name" value="EARLY NODULIN-LIKE PROTEIN 13"/>
    <property type="match status" value="1"/>
</dbReference>
<keyword evidence="3" id="KW-0336">GPI-anchor</keyword>
<dbReference type="PANTHER" id="PTHR33021">
    <property type="entry name" value="BLUE COPPER PROTEIN"/>
    <property type="match status" value="1"/>
</dbReference>
<sequence>MAVCSRVFWACLALALALLLSFTEARDHLVGGKADAWKVPSSEAESLNKWAEKNRFQIGDYLVWKYDSKKDSVLQVTREAYLSCNTTGPIEAHKEGETKLKLDKSGPYYFISGYQPNCEKGEKIIVVVMADRSTRARAGSPALSPALAPASELEAPAVAPTSGASSGLKAGFILVFGVVVSGVIVM</sequence>
<keyword evidence="13" id="KW-1185">Reference proteome</keyword>
<keyword evidence="5" id="KW-0472">Membrane</keyword>
<keyword evidence="4 10" id="KW-0732">Signal</keyword>
<evidence type="ECO:0000259" key="11">
    <source>
        <dbReference type="PROSITE" id="PS51485"/>
    </source>
</evidence>
<evidence type="ECO:0000256" key="10">
    <source>
        <dbReference type="SAM" id="SignalP"/>
    </source>
</evidence>
<dbReference type="GO" id="GO:0098552">
    <property type="term" value="C:side of membrane"/>
    <property type="evidence" value="ECO:0007669"/>
    <property type="project" value="UniProtKB-KW"/>
</dbReference>
<comment type="caution">
    <text evidence="12">The sequence shown here is derived from an EMBL/GenBank/DDBJ whole genome shotgun (WGS) entry which is preliminary data.</text>
</comment>
<evidence type="ECO:0000256" key="8">
    <source>
        <dbReference type="ARBA" id="ARBA00023288"/>
    </source>
</evidence>
<feature type="domain" description="Phytocyanin" evidence="11">
    <location>
        <begin position="26"/>
        <end position="130"/>
    </location>
</feature>
<evidence type="ECO:0000256" key="3">
    <source>
        <dbReference type="ARBA" id="ARBA00022622"/>
    </source>
</evidence>
<keyword evidence="6" id="KW-1015">Disulfide bond</keyword>
<dbReference type="InterPro" id="IPR008972">
    <property type="entry name" value="Cupredoxin"/>
</dbReference>
<keyword evidence="2" id="KW-1003">Cell membrane</keyword>
<keyword evidence="8" id="KW-0449">Lipoprotein</keyword>
<dbReference type="PROSITE" id="PS51485">
    <property type="entry name" value="PHYTOCYANIN"/>
    <property type="match status" value="1"/>
</dbReference>
<feature type="chain" id="PRO_5040460005" description="Phytocyanin domain-containing protein" evidence="10">
    <location>
        <begin position="26"/>
        <end position="186"/>
    </location>
</feature>
<evidence type="ECO:0000256" key="5">
    <source>
        <dbReference type="ARBA" id="ARBA00023136"/>
    </source>
</evidence>
<dbReference type="FunFam" id="2.60.40.420:FF:000010">
    <property type="entry name" value="Early nodulin-like protein 1"/>
    <property type="match status" value="1"/>
</dbReference>
<evidence type="ECO:0000256" key="9">
    <source>
        <dbReference type="ARBA" id="ARBA00035011"/>
    </source>
</evidence>
<dbReference type="InterPro" id="IPR039391">
    <property type="entry name" value="Phytocyanin-like"/>
</dbReference>
<evidence type="ECO:0000313" key="12">
    <source>
        <dbReference type="EMBL" id="KAJ8434810.1"/>
    </source>
</evidence>
<name>A0A9Q1K111_9CARY</name>
<evidence type="ECO:0000256" key="6">
    <source>
        <dbReference type="ARBA" id="ARBA00023157"/>
    </source>
</evidence>